<evidence type="ECO:0000256" key="4">
    <source>
        <dbReference type="ARBA" id="ARBA00022989"/>
    </source>
</evidence>
<dbReference type="GO" id="GO:0016020">
    <property type="term" value="C:membrane"/>
    <property type="evidence" value="ECO:0007669"/>
    <property type="project" value="UniProtKB-SubCell"/>
</dbReference>
<dbReference type="STRING" id="1793.AWC04_06745"/>
<dbReference type="InterPro" id="IPR036874">
    <property type="entry name" value="Carbonic_anhydrase_sf"/>
</dbReference>
<feature type="transmembrane region" description="Helical" evidence="8">
    <location>
        <begin position="68"/>
        <end position="97"/>
    </location>
</feature>
<feature type="transmembrane region" description="Helical" evidence="8">
    <location>
        <begin position="315"/>
        <end position="334"/>
    </location>
</feature>
<feature type="transmembrane region" description="Helical" evidence="8">
    <location>
        <begin position="109"/>
        <end position="136"/>
    </location>
</feature>
<dbReference type="PANTHER" id="PTHR11814">
    <property type="entry name" value="SULFATE TRANSPORTER"/>
    <property type="match status" value="1"/>
</dbReference>
<reference evidence="10 11" key="1">
    <citation type="submission" date="2016-01" db="EMBL/GenBank/DDBJ databases">
        <title>The new phylogeny of the genus Mycobacterium.</title>
        <authorList>
            <person name="Tarcisio F."/>
            <person name="Conor M."/>
            <person name="Antonella G."/>
            <person name="Elisabetta G."/>
            <person name="Giulia F.S."/>
            <person name="Sara T."/>
            <person name="Anna F."/>
            <person name="Clotilde B."/>
            <person name="Roberto B."/>
            <person name="Veronica D.S."/>
            <person name="Fabio R."/>
            <person name="Monica P."/>
            <person name="Olivier J."/>
            <person name="Enrico T."/>
            <person name="Nicola S."/>
        </authorList>
    </citation>
    <scope>NUCLEOTIDE SEQUENCE [LARGE SCALE GENOMIC DNA]</scope>
    <source>
        <strain evidence="10 11">DSM 44179</strain>
    </source>
</reference>
<dbReference type="GO" id="GO:0008270">
    <property type="term" value="F:zinc ion binding"/>
    <property type="evidence" value="ECO:0007669"/>
    <property type="project" value="InterPro"/>
</dbReference>
<feature type="binding site" evidence="7">
    <location>
        <position position="625"/>
    </location>
    <ligand>
        <name>Zn(2+)</name>
        <dbReference type="ChEBI" id="CHEBI:29105"/>
    </ligand>
</feature>
<feature type="binding site" evidence="7">
    <location>
        <position position="568"/>
    </location>
    <ligand>
        <name>Zn(2+)</name>
        <dbReference type="ChEBI" id="CHEBI:29105"/>
    </ligand>
</feature>
<keyword evidence="4 8" id="KW-1133">Transmembrane helix</keyword>
<keyword evidence="7" id="KW-0479">Metal-binding</keyword>
<dbReference type="Pfam" id="PF00484">
    <property type="entry name" value="Pro_CA"/>
    <property type="match status" value="1"/>
</dbReference>
<feature type="binding site" evidence="7">
    <location>
        <position position="566"/>
    </location>
    <ligand>
        <name>Zn(2+)</name>
        <dbReference type="ChEBI" id="CHEBI:29105"/>
    </ligand>
</feature>
<comment type="function">
    <text evidence="6">Catalyzes the reversible hydration of carbon dioxide to form bicarbonate.</text>
</comment>
<dbReference type="Gene3D" id="3.40.1050.10">
    <property type="entry name" value="Carbonic anhydrase"/>
    <property type="match status" value="1"/>
</dbReference>
<evidence type="ECO:0000256" key="3">
    <source>
        <dbReference type="ARBA" id="ARBA00022692"/>
    </source>
</evidence>
<dbReference type="InterPro" id="IPR001765">
    <property type="entry name" value="Carbonic_anhydrase"/>
</dbReference>
<evidence type="ECO:0000256" key="5">
    <source>
        <dbReference type="ARBA" id="ARBA00023136"/>
    </source>
</evidence>
<dbReference type="SMART" id="SM00947">
    <property type="entry name" value="Pro_CA"/>
    <property type="match status" value="1"/>
</dbReference>
<proteinExistence type="inferred from homology"/>
<dbReference type="GO" id="GO:0055085">
    <property type="term" value="P:transmembrane transport"/>
    <property type="evidence" value="ECO:0007669"/>
    <property type="project" value="InterPro"/>
</dbReference>
<protein>
    <submittedName>
        <fullName evidence="10">Carbonic anhydrase</fullName>
    </submittedName>
</protein>
<comment type="subcellular location">
    <subcellularLocation>
        <location evidence="1">Membrane</location>
        <topology evidence="1">Multi-pass membrane protein</topology>
    </subcellularLocation>
</comment>
<evidence type="ECO:0000259" key="9">
    <source>
        <dbReference type="Pfam" id="PF00916"/>
    </source>
</evidence>
<comment type="similarity">
    <text evidence="2">Belongs to the beta-class carbonic anhydrase family.</text>
</comment>
<keyword evidence="11" id="KW-1185">Reference proteome</keyword>
<comment type="caution">
    <text evidence="10">The sequence shown here is derived from an EMBL/GenBank/DDBJ whole genome shotgun (WGS) entry which is preliminary data.</text>
</comment>
<feature type="domain" description="SLC26A/SulP transporter" evidence="9">
    <location>
        <begin position="11"/>
        <end position="378"/>
    </location>
</feature>
<keyword evidence="7" id="KW-0862">Zinc</keyword>
<feature type="transmembrane region" description="Helical" evidence="8">
    <location>
        <begin position="42"/>
        <end position="62"/>
    </location>
</feature>
<dbReference type="EMBL" id="LQOJ01000024">
    <property type="protein sequence ID" value="ORV05601.1"/>
    <property type="molecule type" value="Genomic_DNA"/>
</dbReference>
<dbReference type="SUPFAM" id="SSF53056">
    <property type="entry name" value="beta-carbonic anhydrase, cab"/>
    <property type="match status" value="1"/>
</dbReference>
<dbReference type="Proteomes" id="UP000193484">
    <property type="component" value="Unassembled WGS sequence"/>
</dbReference>
<organism evidence="10 11">
    <name type="scientific">Mycolicibacterium fallax</name>
    <name type="common">Mycobacterium fallax</name>
    <dbReference type="NCBI Taxonomy" id="1793"/>
    <lineage>
        <taxon>Bacteria</taxon>
        <taxon>Bacillati</taxon>
        <taxon>Actinomycetota</taxon>
        <taxon>Actinomycetes</taxon>
        <taxon>Mycobacteriales</taxon>
        <taxon>Mycobacteriaceae</taxon>
        <taxon>Mycolicibacterium</taxon>
    </lineage>
</organism>
<sequence>MTARPLLSEVLRHDVPASLVVFLVALPLSLGIAYASEAPLMAGLIAAVIGGVVAGVIGGSPMQVTGPAAGLVVVVAGMIAQFGWAMTCVITACAGVLQVIFGISRIARAALAVAPVVVHAMLAGIGITIALQQIHVLLGGEPRSSAWENLVALPPAVAHIHVLDAAIGALVIVLLVLWPRMPARLRIIPGPMVAIVAGTAVALALTLPIDRIALSGSLFDAIGLPAVPGTTPGGAPWHTQYAAIALGVLTVALIASVESLLSAVGVDKLHAGPRSNFDRELIGQGSANILSGALGGLPVTGVIIRGSANVAAGAITRWSAVLHGLWILLFATLLPNLVELIPQAALAGLLIVVGMQLVKLAHMRLARRTGDFVVYLATMLGVVFLNLLEGVGIGLGISIALLLWRVTRVQMQVRAAQPDGDAPNWTVELDGTLSFLSLPRLSKQLAQIPPRARVTFTLNADYIDHAISEAIADFRRAHEATGGTVMVIESTHAKLHQAHAAPPQRHFMSRALGFAPWRSWLPWEGHDGGSVLDGIGEYNQRAATALHPVIRDTATTKNPDALFLTCTDSRVMPNVITASGPGDLFTVRNVGNLVHPDDDSLSAALDFAVNSLNVSSVVVCGHSACAAIHELLKLPADAPTPVTRWLDHGRESLRCYRGEHPAQIDAAARGFADEDQLGVVNVAVQVARLRSHPLLAGALAAGRIEVIGAYFDVSTAYVYEVDIEGITERRLSGPAH</sequence>
<feature type="transmembrane region" description="Helical" evidence="8">
    <location>
        <begin position="190"/>
        <end position="209"/>
    </location>
</feature>
<dbReference type="Pfam" id="PF00916">
    <property type="entry name" value="Sulfate_transp"/>
    <property type="match status" value="1"/>
</dbReference>
<evidence type="ECO:0000313" key="11">
    <source>
        <dbReference type="Proteomes" id="UP000193484"/>
    </source>
</evidence>
<feature type="transmembrane region" description="Helical" evidence="8">
    <location>
        <begin position="340"/>
        <end position="360"/>
    </location>
</feature>
<comment type="cofactor">
    <cofactor evidence="7">
        <name>Zn(2+)</name>
        <dbReference type="ChEBI" id="CHEBI:29105"/>
    </cofactor>
    <text evidence="7">Binds 1 zinc ion per subunit.</text>
</comment>
<evidence type="ECO:0000256" key="2">
    <source>
        <dbReference type="ARBA" id="ARBA00006217"/>
    </source>
</evidence>
<dbReference type="InterPro" id="IPR001902">
    <property type="entry name" value="SLC26A/SulP_fam"/>
</dbReference>
<feature type="transmembrane region" description="Helical" evidence="8">
    <location>
        <begin position="156"/>
        <end position="178"/>
    </location>
</feature>
<evidence type="ECO:0000313" key="10">
    <source>
        <dbReference type="EMBL" id="ORV05601.1"/>
    </source>
</evidence>
<keyword evidence="5 8" id="KW-0472">Membrane</keyword>
<evidence type="ECO:0000256" key="1">
    <source>
        <dbReference type="ARBA" id="ARBA00004141"/>
    </source>
</evidence>
<accession>A0A1X1RGW8</accession>
<feature type="binding site" evidence="7">
    <location>
        <position position="622"/>
    </location>
    <ligand>
        <name>Zn(2+)</name>
        <dbReference type="ChEBI" id="CHEBI:29105"/>
    </ligand>
</feature>
<dbReference type="InterPro" id="IPR011547">
    <property type="entry name" value="SLC26A/SulP_dom"/>
</dbReference>
<feature type="transmembrane region" description="Helical" evidence="8">
    <location>
        <begin position="241"/>
        <end position="266"/>
    </location>
</feature>
<evidence type="ECO:0000256" key="7">
    <source>
        <dbReference type="PIRSR" id="PIRSR601765-1"/>
    </source>
</evidence>
<gene>
    <name evidence="10" type="ORF">AWC04_06745</name>
</gene>
<feature type="transmembrane region" description="Helical" evidence="8">
    <location>
        <begin position="372"/>
        <end position="404"/>
    </location>
</feature>
<keyword evidence="3 8" id="KW-0812">Transmembrane</keyword>
<name>A0A1X1RGW8_MYCFA</name>
<evidence type="ECO:0000256" key="6">
    <source>
        <dbReference type="ARBA" id="ARBA00024993"/>
    </source>
</evidence>
<feature type="transmembrane region" description="Helical" evidence="8">
    <location>
        <begin position="15"/>
        <end position="35"/>
    </location>
</feature>
<evidence type="ECO:0000256" key="8">
    <source>
        <dbReference type="SAM" id="Phobius"/>
    </source>
</evidence>
<dbReference type="AlphaFoldDB" id="A0A1X1RGW8"/>
<dbReference type="GO" id="GO:0004089">
    <property type="term" value="F:carbonate dehydratase activity"/>
    <property type="evidence" value="ECO:0007669"/>
    <property type="project" value="InterPro"/>
</dbReference>